<dbReference type="EMBL" id="JAPQFC010000025">
    <property type="protein sequence ID" value="MCY6524736.1"/>
    <property type="molecule type" value="Genomic_DNA"/>
</dbReference>
<reference evidence="1" key="1">
    <citation type="journal article" date="2021" name="Vet Sci">
        <title>O-Serogroups and Pathovirotypes of Escherichia coli Isolated from Post-Weaning Piglets Showing Diarrhoea and/or Oedema in South Korea.</title>
        <authorList>
            <person name="Byun J.W."/>
            <person name="Moon B.Y."/>
            <person name="Do K.H."/>
            <person name="Lee K."/>
            <person name="Lee H.Y."/>
            <person name="Kim W.I."/>
            <person name="So B."/>
            <person name="Lee W.K."/>
        </authorList>
    </citation>
    <scope>NUCLEOTIDE SEQUENCE</scope>
    <source>
        <strain evidence="1">84/14</strain>
    </source>
</reference>
<accession>A0A9Q4DJM5</accession>
<reference evidence="1" key="2">
    <citation type="submission" date="2022-12" db="EMBL/GenBank/DDBJ databases">
        <authorList>
            <person name="Kardos G."/>
            <person name="Sarkozi R."/>
            <person name="Laczko L."/>
            <person name="Marton S."/>
            <person name="Makrai L."/>
            <person name="Banyai K."/>
            <person name="Fodor L."/>
        </authorList>
    </citation>
    <scope>NUCLEOTIDE SEQUENCE</scope>
    <source>
        <strain evidence="1">84/14</strain>
    </source>
</reference>
<proteinExistence type="predicted"/>
<dbReference type="Proteomes" id="UP001077788">
    <property type="component" value="Unassembled WGS sequence"/>
</dbReference>
<comment type="caution">
    <text evidence="1">The sequence shown here is derived from an EMBL/GenBank/DDBJ whole genome shotgun (WGS) entry which is preliminary data.</text>
</comment>
<organism evidence="1 2">
    <name type="scientific">Actinobacillus pleuropneumoniae</name>
    <name type="common">Haemophilus pleuropneumoniae</name>
    <dbReference type="NCBI Taxonomy" id="715"/>
    <lineage>
        <taxon>Bacteria</taxon>
        <taxon>Pseudomonadati</taxon>
        <taxon>Pseudomonadota</taxon>
        <taxon>Gammaproteobacteria</taxon>
        <taxon>Pasteurellales</taxon>
        <taxon>Pasteurellaceae</taxon>
        <taxon>Actinobacillus</taxon>
    </lineage>
</organism>
<evidence type="ECO:0000313" key="2">
    <source>
        <dbReference type="Proteomes" id="UP001077788"/>
    </source>
</evidence>
<sequence length="64" mass="7466">FIDTRLAGPYEEHRLLPSYRLPLQPQVDVTTYQLDLKQTGRRKQLTFLTAGLTYELPLRTAFLT</sequence>
<feature type="non-terminal residue" evidence="1">
    <location>
        <position position="1"/>
    </location>
</feature>
<evidence type="ECO:0000313" key="1">
    <source>
        <dbReference type="EMBL" id="MCY6524736.1"/>
    </source>
</evidence>
<dbReference type="AlphaFoldDB" id="A0A9Q4DJM5"/>
<protein>
    <submittedName>
        <fullName evidence="1">Uncharacterized protein</fullName>
    </submittedName>
</protein>
<dbReference type="RefSeq" id="WP_267991777.1">
    <property type="nucleotide sequence ID" value="NZ_JAPQFC010000025.1"/>
</dbReference>
<name>A0A9Q4DJM5_ACTPL</name>
<gene>
    <name evidence="1" type="ORF">OYG11_11040</name>
</gene>